<dbReference type="AlphaFoldDB" id="A0A9P0AWI1"/>
<protein>
    <recommendedName>
        <fullName evidence="4">Peptidase S1 domain-containing protein</fullName>
    </recommendedName>
</protein>
<dbReference type="CDD" id="cd00190">
    <property type="entry name" value="Tryp_SPc"/>
    <property type="match status" value="1"/>
</dbReference>
<evidence type="ECO:0000313" key="5">
    <source>
        <dbReference type="EMBL" id="CAH0549020.1"/>
    </source>
</evidence>
<keyword evidence="6" id="KW-1185">Reference proteome</keyword>
<feature type="compositionally biased region" description="Polar residues" evidence="2">
    <location>
        <begin position="173"/>
        <end position="186"/>
    </location>
</feature>
<evidence type="ECO:0000256" key="3">
    <source>
        <dbReference type="SAM" id="SignalP"/>
    </source>
</evidence>
<dbReference type="SUPFAM" id="SSF50494">
    <property type="entry name" value="Trypsin-like serine proteases"/>
    <property type="match status" value="1"/>
</dbReference>
<dbReference type="SMART" id="SM00020">
    <property type="entry name" value="Tryp_SPc"/>
    <property type="match status" value="1"/>
</dbReference>
<evidence type="ECO:0000313" key="6">
    <source>
        <dbReference type="Proteomes" id="UP001154078"/>
    </source>
</evidence>
<keyword evidence="3" id="KW-0732">Signal</keyword>
<evidence type="ECO:0000256" key="1">
    <source>
        <dbReference type="ARBA" id="ARBA00023157"/>
    </source>
</evidence>
<feature type="chain" id="PRO_5040652792" description="Peptidase S1 domain-containing protein" evidence="3">
    <location>
        <begin position="26"/>
        <end position="487"/>
    </location>
</feature>
<dbReference type="InterPro" id="IPR001314">
    <property type="entry name" value="Peptidase_S1A"/>
</dbReference>
<dbReference type="Proteomes" id="UP001154078">
    <property type="component" value="Chromosome 10"/>
</dbReference>
<dbReference type="Pfam" id="PF16030">
    <property type="entry name" value="GD_N"/>
    <property type="match status" value="1"/>
</dbReference>
<dbReference type="InterPro" id="IPR043504">
    <property type="entry name" value="Peptidase_S1_PA_chymotrypsin"/>
</dbReference>
<keyword evidence="1" id="KW-1015">Disulfide bond</keyword>
<dbReference type="InterPro" id="IPR031986">
    <property type="entry name" value="GD_N"/>
</dbReference>
<name>A0A9P0AWI1_BRAAE</name>
<dbReference type="PANTHER" id="PTHR24260:SF143">
    <property type="entry name" value="SERINE PROTEASE GD-LIKE PROTEIN"/>
    <property type="match status" value="1"/>
</dbReference>
<dbReference type="OrthoDB" id="8189841at2759"/>
<dbReference type="Gene3D" id="2.40.10.10">
    <property type="entry name" value="Trypsin-like serine proteases"/>
    <property type="match status" value="1"/>
</dbReference>
<dbReference type="PANTHER" id="PTHR24260">
    <property type="match status" value="1"/>
</dbReference>
<dbReference type="InterPro" id="IPR051333">
    <property type="entry name" value="CLIP_Serine_Protease"/>
</dbReference>
<gene>
    <name evidence="5" type="ORF">MELIAE_LOCUS2329</name>
</gene>
<feature type="region of interest" description="Disordered" evidence="2">
    <location>
        <begin position="214"/>
        <end position="233"/>
    </location>
</feature>
<dbReference type="GO" id="GO:0004252">
    <property type="term" value="F:serine-type endopeptidase activity"/>
    <property type="evidence" value="ECO:0007669"/>
    <property type="project" value="InterPro"/>
</dbReference>
<dbReference type="PROSITE" id="PS50240">
    <property type="entry name" value="TRYPSIN_DOM"/>
    <property type="match status" value="1"/>
</dbReference>
<dbReference type="PRINTS" id="PR00722">
    <property type="entry name" value="CHYMOTRYPSIN"/>
</dbReference>
<dbReference type="Pfam" id="PF00089">
    <property type="entry name" value="Trypsin"/>
    <property type="match status" value="1"/>
</dbReference>
<feature type="signal peptide" evidence="3">
    <location>
        <begin position="1"/>
        <end position="25"/>
    </location>
</feature>
<sequence>MVSLCPKHSIYFVLITFCVLSGITCQLKPSPCPDMFRYLPKNPSETNRWYGELNVVSDVDLIDGVFMVLILDKPSIQLGSSFGNEVIKKGAKEYLLRNFGFQLDAGKPLKIQIFVDYNEFGEPPNFEGFRLNAVPWCPSLPKTTTPITFKLSEDFTPNLNIPQQNQNINLTPSNSNNDKPIFNSNRFGDRENDLAKKELLDTLIKEVGFVIPKNKPTKKENRKGNENQCGQAENINYNRRPAQKGELPWHANILRTSADTPREYFICGGTLISERHVLTSAHCVDDVVEGNLIVSLGSVMLFEQNEDVQNRFVEKIDVHEDYNTGGNLANNIAILTLTRPVQIGKNVKPICLWSQSSDIRIVENKMGVLPGYGLLNLNNISSNLLKSEVAVEANKNCLSWYFNDPSFYNGQMFCGKYKDDTNACNNDAGDGLVFRRKISDNFYVWELKGVLLFTSEKDFRNCSHSSSLIFTDVAKYTSWIINRMNKF</sequence>
<evidence type="ECO:0000256" key="2">
    <source>
        <dbReference type="SAM" id="MobiDB-lite"/>
    </source>
</evidence>
<feature type="region of interest" description="Disordered" evidence="2">
    <location>
        <begin position="164"/>
        <end position="187"/>
    </location>
</feature>
<reference evidence="5" key="1">
    <citation type="submission" date="2021-12" db="EMBL/GenBank/DDBJ databases">
        <authorList>
            <person name="King R."/>
        </authorList>
    </citation>
    <scope>NUCLEOTIDE SEQUENCE</scope>
</reference>
<dbReference type="GO" id="GO:0006508">
    <property type="term" value="P:proteolysis"/>
    <property type="evidence" value="ECO:0007669"/>
    <property type="project" value="InterPro"/>
</dbReference>
<organism evidence="5 6">
    <name type="scientific">Brassicogethes aeneus</name>
    <name type="common">Rape pollen beetle</name>
    <name type="synonym">Meligethes aeneus</name>
    <dbReference type="NCBI Taxonomy" id="1431903"/>
    <lineage>
        <taxon>Eukaryota</taxon>
        <taxon>Metazoa</taxon>
        <taxon>Ecdysozoa</taxon>
        <taxon>Arthropoda</taxon>
        <taxon>Hexapoda</taxon>
        <taxon>Insecta</taxon>
        <taxon>Pterygota</taxon>
        <taxon>Neoptera</taxon>
        <taxon>Endopterygota</taxon>
        <taxon>Coleoptera</taxon>
        <taxon>Polyphaga</taxon>
        <taxon>Cucujiformia</taxon>
        <taxon>Nitidulidae</taxon>
        <taxon>Meligethinae</taxon>
        <taxon>Brassicogethes</taxon>
    </lineage>
</organism>
<dbReference type="EMBL" id="OV121141">
    <property type="protein sequence ID" value="CAH0549021.1"/>
    <property type="molecule type" value="Genomic_DNA"/>
</dbReference>
<proteinExistence type="predicted"/>
<dbReference type="InterPro" id="IPR009003">
    <property type="entry name" value="Peptidase_S1_PA"/>
</dbReference>
<dbReference type="EMBL" id="OV121141">
    <property type="protein sequence ID" value="CAH0549020.1"/>
    <property type="molecule type" value="Genomic_DNA"/>
</dbReference>
<dbReference type="InterPro" id="IPR001254">
    <property type="entry name" value="Trypsin_dom"/>
</dbReference>
<evidence type="ECO:0000259" key="4">
    <source>
        <dbReference type="PROSITE" id="PS50240"/>
    </source>
</evidence>
<dbReference type="FunFam" id="2.40.10.10:FF:000068">
    <property type="entry name" value="transmembrane protease serine 2"/>
    <property type="match status" value="1"/>
</dbReference>
<accession>A0A9P0AWI1</accession>
<feature type="domain" description="Peptidase S1" evidence="4">
    <location>
        <begin position="235"/>
        <end position="485"/>
    </location>
</feature>